<accession>A0ABV1IEQ0</accession>
<name>A0ABV1IEQ0_9ACTN</name>
<sequence>MQWAEVRGSAGGLKCGIRKTVAPSATSKLPGVSPGIFYLEVLVHELSIFVDESGSQSGHSRYCLVTLLLHDQGQDVADQIAAYESSLQEKRLPNLPFHASPLMNGHDEYRKLPLGDRKRLLATFEAFARKLPVTYKVFAYKRSEVSTPDLFIARFKKDLVVFLSQNLALFQSYDKVKIYYDNGQQMVTSALHGAIDYMLSKEAVLYRMADARLYRLFQVVDYLCTLELTDLKYRDKCLTETDIKVFGEDYQAFKSNHLKRIRRKALQ</sequence>
<keyword evidence="2" id="KW-1185">Reference proteome</keyword>
<comment type="caution">
    <text evidence="1">The sequence shown here is derived from an EMBL/GenBank/DDBJ whole genome shotgun (WGS) entry which is preliminary data.</text>
</comment>
<dbReference type="InterPro" id="IPR024524">
    <property type="entry name" value="DUF3800"/>
</dbReference>
<reference evidence="1 2" key="1">
    <citation type="submission" date="2024-04" db="EMBL/GenBank/DDBJ databases">
        <title>Human intestinal bacterial collection.</title>
        <authorList>
            <person name="Pauvert C."/>
            <person name="Hitch T.C.A."/>
            <person name="Clavel T."/>
        </authorList>
    </citation>
    <scope>NUCLEOTIDE SEQUENCE [LARGE SCALE GENOMIC DNA]</scope>
    <source>
        <strain evidence="1 2">CLA-AA-H197</strain>
    </source>
</reference>
<gene>
    <name evidence="1" type="ORF">AAAT05_03350</name>
</gene>
<dbReference type="Proteomes" id="UP001478817">
    <property type="component" value="Unassembled WGS sequence"/>
</dbReference>
<evidence type="ECO:0000313" key="1">
    <source>
        <dbReference type="EMBL" id="MEQ2637378.1"/>
    </source>
</evidence>
<organism evidence="1 2">
    <name type="scientific">Paratractidigestivibacter faecalis</name>
    <dbReference type="NCBI Taxonomy" id="2292441"/>
    <lineage>
        <taxon>Bacteria</taxon>
        <taxon>Bacillati</taxon>
        <taxon>Actinomycetota</taxon>
        <taxon>Coriobacteriia</taxon>
        <taxon>Coriobacteriales</taxon>
        <taxon>Atopobiaceae</taxon>
        <taxon>Paratractidigestivibacter</taxon>
    </lineage>
</organism>
<dbReference type="RefSeq" id="WP_349181860.1">
    <property type="nucleotide sequence ID" value="NZ_JBBNGS010000004.1"/>
</dbReference>
<proteinExistence type="predicted"/>
<dbReference type="EMBL" id="JBBNGS010000004">
    <property type="protein sequence ID" value="MEQ2637378.1"/>
    <property type="molecule type" value="Genomic_DNA"/>
</dbReference>
<protein>
    <submittedName>
        <fullName evidence="1">DUF3800 domain-containing protein</fullName>
    </submittedName>
</protein>
<evidence type="ECO:0000313" key="2">
    <source>
        <dbReference type="Proteomes" id="UP001478817"/>
    </source>
</evidence>
<dbReference type="Pfam" id="PF12686">
    <property type="entry name" value="DUF3800"/>
    <property type="match status" value="1"/>
</dbReference>